<proteinExistence type="predicted"/>
<dbReference type="InterPro" id="IPR050141">
    <property type="entry name" value="GCL_type2/YbdK_subfam"/>
</dbReference>
<dbReference type="Pfam" id="PF04107">
    <property type="entry name" value="GCS2"/>
    <property type="match status" value="1"/>
</dbReference>
<dbReference type="GO" id="GO:0042398">
    <property type="term" value="P:modified amino acid biosynthetic process"/>
    <property type="evidence" value="ECO:0007669"/>
    <property type="project" value="InterPro"/>
</dbReference>
<evidence type="ECO:0000313" key="2">
    <source>
        <dbReference type="Proteomes" id="UP000280346"/>
    </source>
</evidence>
<protein>
    <recommendedName>
        <fullName evidence="3">Glutamate--cysteine ligase</fullName>
    </recommendedName>
</protein>
<dbReference type="Proteomes" id="UP000280346">
    <property type="component" value="Unassembled WGS sequence"/>
</dbReference>
<reference evidence="1 2" key="1">
    <citation type="submission" date="2018-12" db="EMBL/GenBank/DDBJ databases">
        <authorList>
            <person name="Yang Y."/>
        </authorList>
    </citation>
    <scope>NUCLEOTIDE SEQUENCE [LARGE SCALE GENOMIC DNA]</scope>
    <source>
        <strain evidence="1 2">GSF71</strain>
    </source>
</reference>
<accession>A0A3S0VDQ1</accession>
<comment type="caution">
    <text evidence="1">The sequence shown here is derived from an EMBL/GenBank/DDBJ whole genome shotgun (WGS) entry which is preliminary data.</text>
</comment>
<gene>
    <name evidence="1" type="ORF">EJ913_30075</name>
</gene>
<dbReference type="InterPro" id="IPR014746">
    <property type="entry name" value="Gln_synth/guanido_kin_cat_dom"/>
</dbReference>
<organism evidence="1 2">
    <name type="scientific">Azospirillum doebereinerae</name>
    <dbReference type="NCBI Taxonomy" id="92933"/>
    <lineage>
        <taxon>Bacteria</taxon>
        <taxon>Pseudomonadati</taxon>
        <taxon>Pseudomonadota</taxon>
        <taxon>Alphaproteobacteria</taxon>
        <taxon>Rhodospirillales</taxon>
        <taxon>Azospirillaceae</taxon>
        <taxon>Azospirillum</taxon>
    </lineage>
</organism>
<dbReference type="GO" id="GO:0004357">
    <property type="term" value="F:glutamate-cysteine ligase activity"/>
    <property type="evidence" value="ECO:0007669"/>
    <property type="project" value="InterPro"/>
</dbReference>
<keyword evidence="2" id="KW-1185">Reference proteome</keyword>
<sequence>MDAHAPRRQAMAEPSLGLELEFAVVERTGGGTHDAGAVFHTLRQRRTALGEPVTDMTGGGRLMGLYGPDGVFSVDNGFNNLEYAFAPIGRQFGHDGGGHLNRLARIVRREVNAVLDALADNGAAALNLAEHPATVIDEALYRRIRAPKPIYTHWVEDRGWRHDQGIDAKAQNGPTTGVTADGAVPALNLILWAAPAMIALFANSPFEAGAPTGLLENRLTLWPRMFGAAHAPGDRRLHQPPPEPFTDLAGYFRWMHGPGTAMQVIPAGRGGYKGYDTMLRIEGDPPLFDFLAGPPRMARPLGGGEARLVRPDAAHAEHQQFAQFLDARIRFRFEETPPLGDFLAALEGAGALEALFARCGADLYIEGRACGANFPDAELLDLPDPRIAASVVLAPAALQKGLMANPQAWARLSALAPWEALPALRDAAIRDGLRGEGAGLTLRDFANRVVEEAALGLADEEHWMLAYPLHALTAGRNGADRALARYEALCGLPAERIRRVAAERIAHPMPALPQEAGESVA</sequence>
<evidence type="ECO:0008006" key="3">
    <source>
        <dbReference type="Google" id="ProtNLM"/>
    </source>
</evidence>
<dbReference type="InterPro" id="IPR006336">
    <property type="entry name" value="GCS2"/>
</dbReference>
<evidence type="ECO:0000313" key="1">
    <source>
        <dbReference type="EMBL" id="RUQ61028.1"/>
    </source>
</evidence>
<dbReference type="Gene3D" id="3.30.590.20">
    <property type="match status" value="1"/>
</dbReference>
<dbReference type="PANTHER" id="PTHR36510">
    <property type="entry name" value="GLUTAMATE--CYSTEINE LIGASE 2-RELATED"/>
    <property type="match status" value="1"/>
</dbReference>
<dbReference type="SUPFAM" id="SSF55931">
    <property type="entry name" value="Glutamine synthetase/guanido kinase"/>
    <property type="match status" value="1"/>
</dbReference>
<name>A0A3S0VDQ1_9PROT</name>
<dbReference type="AlphaFoldDB" id="A0A3S0VDQ1"/>
<dbReference type="EMBL" id="RZIJ01000048">
    <property type="protein sequence ID" value="RUQ61028.1"/>
    <property type="molecule type" value="Genomic_DNA"/>
</dbReference>
<dbReference type="OrthoDB" id="5410236at2"/>
<dbReference type="PANTHER" id="PTHR36510:SF1">
    <property type="entry name" value="GLUTAMATE--CYSTEINE LIGASE 2-RELATED"/>
    <property type="match status" value="1"/>
</dbReference>